<dbReference type="EMBL" id="JANPWB010000008">
    <property type="protein sequence ID" value="KAJ1161651.1"/>
    <property type="molecule type" value="Genomic_DNA"/>
</dbReference>
<gene>
    <name evidence="1" type="ORF">NDU88_002135</name>
</gene>
<reference evidence="1" key="1">
    <citation type="journal article" date="2022" name="bioRxiv">
        <title>Sequencing and chromosome-scale assembly of the giantPleurodeles waltlgenome.</title>
        <authorList>
            <person name="Brown T."/>
            <person name="Elewa A."/>
            <person name="Iarovenko S."/>
            <person name="Subramanian E."/>
            <person name="Araus A.J."/>
            <person name="Petzold A."/>
            <person name="Susuki M."/>
            <person name="Suzuki K.-i.T."/>
            <person name="Hayashi T."/>
            <person name="Toyoda A."/>
            <person name="Oliveira C."/>
            <person name="Osipova E."/>
            <person name="Leigh N.D."/>
            <person name="Simon A."/>
            <person name="Yun M.H."/>
        </authorList>
    </citation>
    <scope>NUCLEOTIDE SEQUENCE</scope>
    <source>
        <strain evidence="1">20211129_DDA</strain>
        <tissue evidence="1">Liver</tissue>
    </source>
</reference>
<comment type="caution">
    <text evidence="1">The sequence shown here is derived from an EMBL/GenBank/DDBJ whole genome shotgun (WGS) entry which is preliminary data.</text>
</comment>
<accession>A0AAV7SCW0</accession>
<keyword evidence="2" id="KW-1185">Reference proteome</keyword>
<dbReference type="AlphaFoldDB" id="A0AAV7SCW0"/>
<evidence type="ECO:0000313" key="2">
    <source>
        <dbReference type="Proteomes" id="UP001066276"/>
    </source>
</evidence>
<organism evidence="1 2">
    <name type="scientific">Pleurodeles waltl</name>
    <name type="common">Iberian ribbed newt</name>
    <dbReference type="NCBI Taxonomy" id="8319"/>
    <lineage>
        <taxon>Eukaryota</taxon>
        <taxon>Metazoa</taxon>
        <taxon>Chordata</taxon>
        <taxon>Craniata</taxon>
        <taxon>Vertebrata</taxon>
        <taxon>Euteleostomi</taxon>
        <taxon>Amphibia</taxon>
        <taxon>Batrachia</taxon>
        <taxon>Caudata</taxon>
        <taxon>Salamandroidea</taxon>
        <taxon>Salamandridae</taxon>
        <taxon>Pleurodelinae</taxon>
        <taxon>Pleurodeles</taxon>
    </lineage>
</organism>
<proteinExistence type="predicted"/>
<evidence type="ECO:0000313" key="1">
    <source>
        <dbReference type="EMBL" id="KAJ1161651.1"/>
    </source>
</evidence>
<dbReference type="Proteomes" id="UP001066276">
    <property type="component" value="Chromosome 4_2"/>
</dbReference>
<sequence>MTFLLIPSGLVVYPKICGGPWIGWLGWKLERRPPGCSLVPRCCGAVGVCGAEAYVGAGRALRAGWARTGAGRGGPGALPGL</sequence>
<name>A0AAV7SCW0_PLEWA</name>
<protein>
    <submittedName>
        <fullName evidence="1">Uncharacterized protein</fullName>
    </submittedName>
</protein>